<gene>
    <name evidence="1" type="ORF">ABT188_04015</name>
</gene>
<comment type="caution">
    <text evidence="1">The sequence shown here is derived from an EMBL/GenBank/DDBJ whole genome shotgun (WGS) entry which is preliminary data.</text>
</comment>
<evidence type="ECO:0000313" key="2">
    <source>
        <dbReference type="Proteomes" id="UP001496720"/>
    </source>
</evidence>
<sequence>MALMDFKTITKPDPPEVTVQAGTAPDGKLTLELVSLKLSDVAFLPASVAAVPVGVLSMLLSEPAASAVREFLTGQTLDVPLPQPLGTSFPVGDSEVKVRLDRPELGSHNGMLLISGTASVS</sequence>
<proteinExistence type="predicted"/>
<name>A0ABV1SQU7_9ACTN</name>
<dbReference type="RefSeq" id="WP_352145892.1">
    <property type="nucleotide sequence ID" value="NZ_JBEOZY010000002.1"/>
</dbReference>
<evidence type="ECO:0000313" key="1">
    <source>
        <dbReference type="EMBL" id="MER6163754.1"/>
    </source>
</evidence>
<accession>A0ABV1SQU7</accession>
<dbReference type="Proteomes" id="UP001496720">
    <property type="component" value="Unassembled WGS sequence"/>
</dbReference>
<protein>
    <submittedName>
        <fullName evidence="1">Uncharacterized protein</fullName>
    </submittedName>
</protein>
<keyword evidence="2" id="KW-1185">Reference proteome</keyword>
<dbReference type="EMBL" id="JBEOZY010000002">
    <property type="protein sequence ID" value="MER6163754.1"/>
    <property type="molecule type" value="Genomic_DNA"/>
</dbReference>
<reference evidence="1 2" key="1">
    <citation type="submission" date="2024-06" db="EMBL/GenBank/DDBJ databases">
        <title>The Natural Products Discovery Center: Release of the First 8490 Sequenced Strains for Exploring Actinobacteria Biosynthetic Diversity.</title>
        <authorList>
            <person name="Kalkreuter E."/>
            <person name="Kautsar S.A."/>
            <person name="Yang D."/>
            <person name="Bader C.D."/>
            <person name="Teijaro C.N."/>
            <person name="Fluegel L."/>
            <person name="Davis C.M."/>
            <person name="Simpson J.R."/>
            <person name="Lauterbach L."/>
            <person name="Steele A.D."/>
            <person name="Gui C."/>
            <person name="Meng S."/>
            <person name="Li G."/>
            <person name="Viehrig K."/>
            <person name="Ye F."/>
            <person name="Su P."/>
            <person name="Kiefer A.F."/>
            <person name="Nichols A."/>
            <person name="Cepeda A.J."/>
            <person name="Yan W."/>
            <person name="Fan B."/>
            <person name="Jiang Y."/>
            <person name="Adhikari A."/>
            <person name="Zheng C.-J."/>
            <person name="Schuster L."/>
            <person name="Cowan T.M."/>
            <person name="Smanski M.J."/>
            <person name="Chevrette M.G."/>
            <person name="De Carvalho L.P.S."/>
            <person name="Shen B."/>
        </authorList>
    </citation>
    <scope>NUCLEOTIDE SEQUENCE [LARGE SCALE GENOMIC DNA]</scope>
    <source>
        <strain evidence="1 2">NPDC001615</strain>
    </source>
</reference>
<organism evidence="1 2">
    <name type="scientific">Streptomyces violaceorubidus</name>
    <dbReference type="NCBI Taxonomy" id="284042"/>
    <lineage>
        <taxon>Bacteria</taxon>
        <taxon>Bacillati</taxon>
        <taxon>Actinomycetota</taxon>
        <taxon>Actinomycetes</taxon>
        <taxon>Kitasatosporales</taxon>
        <taxon>Streptomycetaceae</taxon>
        <taxon>Streptomyces</taxon>
    </lineage>
</organism>